<keyword evidence="1" id="KW-0678">Repressor</keyword>
<dbReference type="PANTHER" id="PTHR30204:SF69">
    <property type="entry name" value="MERR-FAMILY TRANSCRIPTIONAL REGULATOR"/>
    <property type="match status" value="1"/>
</dbReference>
<dbReference type="Gene3D" id="1.10.1240.10">
    <property type="entry name" value="Methionine synthase domain"/>
    <property type="match status" value="1"/>
</dbReference>
<keyword evidence="2" id="KW-0805">Transcription regulation</keyword>
<dbReference type="PROSITE" id="PS50937">
    <property type="entry name" value="HTH_MERR_2"/>
    <property type="match status" value="1"/>
</dbReference>
<dbReference type="CDD" id="cd01104">
    <property type="entry name" value="HTH_MlrA-CarA"/>
    <property type="match status" value="1"/>
</dbReference>
<evidence type="ECO:0000313" key="8">
    <source>
        <dbReference type="EMBL" id="MFC5177351.1"/>
    </source>
</evidence>
<evidence type="ECO:0000256" key="4">
    <source>
        <dbReference type="ARBA" id="ARBA00023163"/>
    </source>
</evidence>
<dbReference type="Pfam" id="PF02607">
    <property type="entry name" value="B12-binding_2"/>
    <property type="match status" value="1"/>
</dbReference>
<comment type="caution">
    <text evidence="8">The sequence shown here is derived from an EMBL/GenBank/DDBJ whole genome shotgun (WGS) entry which is preliminary data.</text>
</comment>
<evidence type="ECO:0000256" key="2">
    <source>
        <dbReference type="ARBA" id="ARBA00023015"/>
    </source>
</evidence>
<dbReference type="EMBL" id="JBHSKD010000011">
    <property type="protein sequence ID" value="MFC5177351.1"/>
    <property type="molecule type" value="Genomic_DNA"/>
</dbReference>
<dbReference type="InterPro" id="IPR000551">
    <property type="entry name" value="MerR-type_HTH_dom"/>
</dbReference>
<dbReference type="InterPro" id="IPR036594">
    <property type="entry name" value="Meth_synthase_dom"/>
</dbReference>
<dbReference type="PROSITE" id="PS51332">
    <property type="entry name" value="B12_BINDING"/>
    <property type="match status" value="1"/>
</dbReference>
<feature type="domain" description="B12-binding" evidence="7">
    <location>
        <begin position="183"/>
        <end position="303"/>
    </location>
</feature>
<dbReference type="InterPro" id="IPR047057">
    <property type="entry name" value="MerR_fam"/>
</dbReference>
<evidence type="ECO:0000256" key="5">
    <source>
        <dbReference type="SAM" id="MobiDB-lite"/>
    </source>
</evidence>
<organism evidence="8 9">
    <name type="scientific">Nocardioides taihuensis</name>
    <dbReference type="NCBI Taxonomy" id="1835606"/>
    <lineage>
        <taxon>Bacteria</taxon>
        <taxon>Bacillati</taxon>
        <taxon>Actinomycetota</taxon>
        <taxon>Actinomycetes</taxon>
        <taxon>Propionibacteriales</taxon>
        <taxon>Nocardioidaceae</taxon>
        <taxon>Nocardioides</taxon>
    </lineage>
</organism>
<dbReference type="Gene3D" id="3.40.50.280">
    <property type="entry name" value="Cobalamin-binding domain"/>
    <property type="match status" value="1"/>
</dbReference>
<dbReference type="PANTHER" id="PTHR30204">
    <property type="entry name" value="REDOX-CYCLING DRUG-SENSING TRANSCRIPTIONAL ACTIVATOR SOXR"/>
    <property type="match status" value="1"/>
</dbReference>
<evidence type="ECO:0000256" key="3">
    <source>
        <dbReference type="ARBA" id="ARBA00023125"/>
    </source>
</evidence>
<keyword evidence="3" id="KW-0238">DNA-binding</keyword>
<evidence type="ECO:0000259" key="6">
    <source>
        <dbReference type="PROSITE" id="PS50937"/>
    </source>
</evidence>
<gene>
    <name evidence="8" type="ORF">ACFPGP_11760</name>
</gene>
<feature type="region of interest" description="Disordered" evidence="5">
    <location>
        <begin position="72"/>
        <end position="99"/>
    </location>
</feature>
<dbReference type="SUPFAM" id="SSF46955">
    <property type="entry name" value="Putative DNA-binding domain"/>
    <property type="match status" value="1"/>
</dbReference>
<proteinExistence type="predicted"/>
<protein>
    <submittedName>
        <fullName evidence="8">MerR family transcriptional regulator</fullName>
    </submittedName>
</protein>
<name>A0ABW0BJ45_9ACTN</name>
<feature type="domain" description="HTH merR-type" evidence="6">
    <location>
        <begin position="11"/>
        <end position="80"/>
    </location>
</feature>
<dbReference type="SMART" id="SM00422">
    <property type="entry name" value="HTH_MERR"/>
    <property type="match status" value="1"/>
</dbReference>
<evidence type="ECO:0000259" key="7">
    <source>
        <dbReference type="PROSITE" id="PS51332"/>
    </source>
</evidence>
<sequence length="303" mass="30748">MAASTSGATVGHSVRQVAALTGIPPDTLRAWERRYGVVTPGRSASGYRVYDDAAVRRLAAMRALVEAGCPPREAAQRVSSGTTVGPVTDSADGARAAGARGPGGELAGLATGVDVAALGSVLDAAFAAPFEEVVDDWLMPELERLGEAWAAGRVPVGGEHFVSAAVQRRVSGVLETAQVPPGAPRVVVGLAGGCRHELGVLSFAALLRRRGVDAIYLAGDLPPESWVVTVPGPSVAAVVLGVPMAEDAPATREALAALAAAYPGLPLHAGGRHQDAVADLAHPLGHHLATAARELVASLHATP</sequence>
<evidence type="ECO:0000256" key="1">
    <source>
        <dbReference type="ARBA" id="ARBA00022491"/>
    </source>
</evidence>
<dbReference type="InterPro" id="IPR009061">
    <property type="entry name" value="DNA-bd_dom_put_sf"/>
</dbReference>
<keyword evidence="4" id="KW-0804">Transcription</keyword>
<reference evidence="9" key="1">
    <citation type="journal article" date="2019" name="Int. J. Syst. Evol. Microbiol.">
        <title>The Global Catalogue of Microorganisms (GCM) 10K type strain sequencing project: providing services to taxonomists for standard genome sequencing and annotation.</title>
        <authorList>
            <consortium name="The Broad Institute Genomics Platform"/>
            <consortium name="The Broad Institute Genome Sequencing Center for Infectious Disease"/>
            <person name="Wu L."/>
            <person name="Ma J."/>
        </authorList>
    </citation>
    <scope>NUCLEOTIDE SEQUENCE [LARGE SCALE GENOMIC DNA]</scope>
    <source>
        <strain evidence="9">DFY41</strain>
    </source>
</reference>
<dbReference type="Proteomes" id="UP001596087">
    <property type="component" value="Unassembled WGS sequence"/>
</dbReference>
<dbReference type="InterPro" id="IPR003759">
    <property type="entry name" value="Cbl-bd_cap"/>
</dbReference>
<dbReference type="Gene3D" id="1.10.1660.10">
    <property type="match status" value="1"/>
</dbReference>
<accession>A0ABW0BJ45</accession>
<dbReference type="InterPro" id="IPR006158">
    <property type="entry name" value="Cobalamin-bd"/>
</dbReference>
<keyword evidence="9" id="KW-1185">Reference proteome</keyword>
<dbReference type="Pfam" id="PF13411">
    <property type="entry name" value="MerR_1"/>
    <property type="match status" value="1"/>
</dbReference>
<evidence type="ECO:0000313" key="9">
    <source>
        <dbReference type="Proteomes" id="UP001596087"/>
    </source>
</evidence>
<dbReference type="SUPFAM" id="SSF52242">
    <property type="entry name" value="Cobalamin (vitamin B12)-binding domain"/>
    <property type="match status" value="1"/>
</dbReference>
<dbReference type="RefSeq" id="WP_378590294.1">
    <property type="nucleotide sequence ID" value="NZ_JBHSKD010000011.1"/>
</dbReference>
<dbReference type="InterPro" id="IPR036724">
    <property type="entry name" value="Cobalamin-bd_sf"/>
</dbReference>